<feature type="region of interest" description="Disordered" evidence="1">
    <location>
        <begin position="623"/>
        <end position="844"/>
    </location>
</feature>
<feature type="region of interest" description="Disordered" evidence="1">
    <location>
        <begin position="285"/>
        <end position="362"/>
    </location>
</feature>
<feature type="region of interest" description="Disordered" evidence="1">
    <location>
        <begin position="983"/>
        <end position="1158"/>
    </location>
</feature>
<feature type="region of interest" description="Disordered" evidence="1">
    <location>
        <begin position="916"/>
        <end position="939"/>
    </location>
</feature>
<feature type="compositionally biased region" description="Basic and acidic residues" evidence="1">
    <location>
        <begin position="1109"/>
        <end position="1121"/>
    </location>
</feature>
<organism evidence="2 3">
    <name type="scientific">Trichogramma kaykai</name>
    <dbReference type="NCBI Taxonomy" id="54128"/>
    <lineage>
        <taxon>Eukaryota</taxon>
        <taxon>Metazoa</taxon>
        <taxon>Ecdysozoa</taxon>
        <taxon>Arthropoda</taxon>
        <taxon>Hexapoda</taxon>
        <taxon>Insecta</taxon>
        <taxon>Pterygota</taxon>
        <taxon>Neoptera</taxon>
        <taxon>Endopterygota</taxon>
        <taxon>Hymenoptera</taxon>
        <taxon>Apocrita</taxon>
        <taxon>Proctotrupomorpha</taxon>
        <taxon>Chalcidoidea</taxon>
        <taxon>Trichogrammatidae</taxon>
        <taxon>Trichogramma</taxon>
    </lineage>
</organism>
<feature type="compositionally biased region" description="Basic and acidic residues" evidence="1">
    <location>
        <begin position="594"/>
        <end position="607"/>
    </location>
</feature>
<feature type="compositionally biased region" description="Low complexity" evidence="1">
    <location>
        <begin position="1144"/>
        <end position="1158"/>
    </location>
</feature>
<evidence type="ECO:0000313" key="3">
    <source>
        <dbReference type="Proteomes" id="UP001627154"/>
    </source>
</evidence>
<feature type="compositionally biased region" description="Polar residues" evidence="1">
    <location>
        <begin position="792"/>
        <end position="803"/>
    </location>
</feature>
<feature type="compositionally biased region" description="Polar residues" evidence="1">
    <location>
        <begin position="629"/>
        <end position="643"/>
    </location>
</feature>
<feature type="compositionally biased region" description="Polar residues" evidence="1">
    <location>
        <begin position="983"/>
        <end position="992"/>
    </location>
</feature>
<accession>A0ABD2WHA0</accession>
<dbReference type="EMBL" id="JBJJXI010000104">
    <property type="protein sequence ID" value="KAL3392461.1"/>
    <property type="molecule type" value="Genomic_DNA"/>
</dbReference>
<feature type="compositionally biased region" description="Polar residues" evidence="1">
    <location>
        <begin position="676"/>
        <end position="695"/>
    </location>
</feature>
<feature type="compositionally biased region" description="Basic and acidic residues" evidence="1">
    <location>
        <begin position="998"/>
        <end position="1008"/>
    </location>
</feature>
<feature type="compositionally biased region" description="Polar residues" evidence="1">
    <location>
        <begin position="1039"/>
        <end position="1064"/>
    </location>
</feature>
<reference evidence="2 3" key="1">
    <citation type="journal article" date="2024" name="bioRxiv">
        <title>A reference genome for Trichogramma kaykai: A tiny desert-dwelling parasitoid wasp with competing sex-ratio distorters.</title>
        <authorList>
            <person name="Culotta J."/>
            <person name="Lindsey A.R."/>
        </authorList>
    </citation>
    <scope>NUCLEOTIDE SEQUENCE [LARGE SCALE GENOMIC DNA]</scope>
    <source>
        <strain evidence="2 3">KSX58</strain>
    </source>
</reference>
<comment type="caution">
    <text evidence="2">The sequence shown here is derived from an EMBL/GenBank/DDBJ whole genome shotgun (WGS) entry which is preliminary data.</text>
</comment>
<name>A0ABD2WHA0_9HYME</name>
<feature type="region of interest" description="Disordered" evidence="1">
    <location>
        <begin position="1"/>
        <end position="53"/>
    </location>
</feature>
<feature type="compositionally biased region" description="Polar residues" evidence="1">
    <location>
        <begin position="813"/>
        <end position="841"/>
    </location>
</feature>
<feature type="compositionally biased region" description="Basic residues" evidence="1">
    <location>
        <begin position="715"/>
        <end position="726"/>
    </location>
</feature>
<evidence type="ECO:0000256" key="1">
    <source>
        <dbReference type="SAM" id="MobiDB-lite"/>
    </source>
</evidence>
<feature type="compositionally biased region" description="Polar residues" evidence="1">
    <location>
        <begin position="577"/>
        <end position="592"/>
    </location>
</feature>
<gene>
    <name evidence="2" type="ORF">TKK_012986</name>
</gene>
<keyword evidence="3" id="KW-1185">Reference proteome</keyword>
<feature type="compositionally biased region" description="Low complexity" evidence="1">
    <location>
        <begin position="916"/>
        <end position="936"/>
    </location>
</feature>
<feature type="compositionally biased region" description="Low complexity" evidence="1">
    <location>
        <begin position="177"/>
        <end position="188"/>
    </location>
</feature>
<feature type="region of interest" description="Disordered" evidence="1">
    <location>
        <begin position="569"/>
        <end position="609"/>
    </location>
</feature>
<feature type="compositionally biased region" description="Basic and acidic residues" evidence="1">
    <location>
        <begin position="348"/>
        <end position="362"/>
    </location>
</feature>
<feature type="compositionally biased region" description="Basic and acidic residues" evidence="1">
    <location>
        <begin position="285"/>
        <end position="310"/>
    </location>
</feature>
<dbReference type="Proteomes" id="UP001627154">
    <property type="component" value="Unassembled WGS sequence"/>
</dbReference>
<feature type="region of interest" description="Disordered" evidence="1">
    <location>
        <begin position="159"/>
        <end position="191"/>
    </location>
</feature>
<proteinExistence type="predicted"/>
<protein>
    <submittedName>
        <fullName evidence="2">Uncharacterized protein</fullName>
    </submittedName>
</protein>
<feature type="region of interest" description="Disordered" evidence="1">
    <location>
        <begin position="218"/>
        <end position="253"/>
    </location>
</feature>
<feature type="compositionally biased region" description="Basic and acidic residues" evidence="1">
    <location>
        <begin position="1130"/>
        <end position="1139"/>
    </location>
</feature>
<sequence length="1401" mass="152885">MAPGPELQRPDSSSESSNNKASNNGGSGDSTNNSCSNDTEKASLAQQLSGGANPRQVFILPKITAEADVCAVVESSQQDNELPTLNNTALVDNKQEEPATLSTLNEGELRALLDEAITYKCPKDREGKSSLFKELLQEAEADEPQEGHWILRNNLGGSVRSGASSVRSHRRQRRGDSYYSSTSSTSSSCAERITHGGSLQNLAREVDVDSLGAYLNTPGQLASGAKRKQKRHSGPSVSARQREGGSLPSNVDASHTLTNLVNFDSLFEKKKGLSEEKSLYDWTNKEKSKSLDKTSYSKKEEKEKDKKDSKLSGSCDIESELCDNRSSNSGKLGANEMLDSVNSPPDNTKQDKDNDKEKDKVARCPVLTLDDYETRYSSAERNASNAYGLPKHALEIHDYEGTEMQLIEGRNLTTKYITRATFDVPQPPIDPLDFQAFREHTAKLEKSKVNVNGLEGSGSSIPFSSFNSAKKSGCGVMPQGTTSVYSMMNWAQPNISMVSRFTAQHIAGKDTIVEKKPLDENGNSVLGVDRKKRKPKVEQNVVVYKAADVKGHRDDNDIDSLVNFIENKDTKSKKGKQPSNNTVKIKTSTGTKSRSRDNKDAKREEVPAKLQKTISLEEISKTKLEDLTTDNPISSEASNNASQHDPVAIRRNKQRSTGDTTAVDSRGDRRSWGTEEGQSIYCNDTGDDYSNNSRRNSVKKVSVEPEAETEFHVVTNKKKKTKKQRRSSSGGRAQNLGGSGSYLQRNRVFPNDYRRQLSPDRRRKSASSMPPSDKSDCSDGDSVHSLPIPSKKTASSSSDTPQASYADIAKMASLTSSANQPPNISAMHSNTWPAVTSSKSSADIEKISQNDDYPSLDEVQQNERKARQHQFAQQLMTAGIEKLPSSKVTDTQLKTAASIKKVTKYVQDIEKMQLQEQQAKKQQQPQLSNNSSPISSEATLSNLSSASCLSDNSTVIGSDFSNVDSSDSNAKDLSINSYKANNCSRMRKSNNGPGLREYAGDDSRDSKKPSTHAALGDGSKPFVSSVHSDDKDVKKVTGITMTGSSDNTDVTKSRIASSSKSHQQFRPPVDSEIIRVNKIDRLPKGSKEQSPFSSKDSNKTSYPQVQMSRPEKVIVDSDVKKSKPPSYSSDSDKEHKSLESRVPSQPSSVKSNSASSSSRLQVILDIGKNSNQERIDPPETSELTFGFEINEQLLHSDEVQEAQTTVSADYRNPSTHFRQPQASVPQPVGYNEHSINARFPMQHFVQLHPMAAPQLMVPAMTYMGPQMRVSGQYVLSQHPPPLQGAPAIPPESVTLPLPVQLQVAVPVAVPAPLPASAPAPAPAPAPVSAPVSTLVSTPTSSPDSAALVPVPVAPVFDEVNSCIDNSKMRQHDLLVEYVGTAWNEILRETENSSSVYYYSGQ</sequence>
<feature type="compositionally biased region" description="Low complexity" evidence="1">
    <location>
        <begin position="13"/>
        <end position="37"/>
    </location>
</feature>
<feature type="compositionally biased region" description="Basic and acidic residues" evidence="1">
    <location>
        <begin position="1072"/>
        <end position="1087"/>
    </location>
</feature>
<evidence type="ECO:0000313" key="2">
    <source>
        <dbReference type="EMBL" id="KAL3392461.1"/>
    </source>
</evidence>
<feature type="compositionally biased region" description="Polar residues" evidence="1">
    <location>
        <begin position="1088"/>
        <end position="1107"/>
    </location>
</feature>